<evidence type="ECO:0000259" key="2">
    <source>
        <dbReference type="SMART" id="SM00854"/>
    </source>
</evidence>
<dbReference type="SUPFAM" id="SSF56300">
    <property type="entry name" value="Metallo-dependent phosphatases"/>
    <property type="match status" value="1"/>
</dbReference>
<dbReference type="Pfam" id="PF09587">
    <property type="entry name" value="PGA_cap"/>
    <property type="match status" value="1"/>
</dbReference>
<comment type="similarity">
    <text evidence="1">Belongs to the CapA family.</text>
</comment>
<dbReference type="CDD" id="cd07381">
    <property type="entry name" value="MPP_CapA"/>
    <property type="match status" value="1"/>
</dbReference>
<dbReference type="AlphaFoldDB" id="A0A5D4K641"/>
<evidence type="ECO:0000256" key="1">
    <source>
        <dbReference type="ARBA" id="ARBA00005662"/>
    </source>
</evidence>
<comment type="caution">
    <text evidence="3">The sequence shown here is derived from an EMBL/GenBank/DDBJ whole genome shotgun (WGS) entry which is preliminary data.</text>
</comment>
<dbReference type="InterPro" id="IPR029052">
    <property type="entry name" value="Metallo-depent_PP-like"/>
</dbReference>
<organism evidence="3 4">
    <name type="scientific">Rossellomorea vietnamensis</name>
    <dbReference type="NCBI Taxonomy" id="218284"/>
    <lineage>
        <taxon>Bacteria</taxon>
        <taxon>Bacillati</taxon>
        <taxon>Bacillota</taxon>
        <taxon>Bacilli</taxon>
        <taxon>Bacillales</taxon>
        <taxon>Bacillaceae</taxon>
        <taxon>Rossellomorea</taxon>
    </lineage>
</organism>
<name>A0A5D4K641_9BACI</name>
<dbReference type="InterPro" id="IPR052169">
    <property type="entry name" value="CW_Biosynth-Accessory"/>
</dbReference>
<sequence>MNKKVLWGSALAFILIITASALVLSQFRQAEDTSDAARTHSPHSSIQSTLKEKSYTSQAVIGAIGDVLLHNTVYQDAENGGAYDFMPMFKDVETFLQSPDFMIANQESLPGGAHLGVSSYPAFNSPYEIVDALQKLGVDAVTTANNHTLDKGAKGALSAISHYEEIGMPYTGSFKSQEDRQNIRTFNVNGISFALLAYTYGTNGIPVPQGQDYLVNLIDLDLMKNDIHKAKELGVDMVVLAAHWGNEYERYPSDNQKMLARELTDAGVDLIIGHHPHVLQPIEKVTTKDGREAVVIYSLGNFLSGQDGELKNIGGIANVTVQKVIDENGKRITFPEISFQPTFVTQSQYKNYRILPLDAAHQSGLVSFPEEEMVSHVMSIEQ</sequence>
<gene>
    <name evidence="3" type="ORF">FZC79_21750</name>
</gene>
<protein>
    <submittedName>
        <fullName evidence="3">CapA family protein</fullName>
    </submittedName>
</protein>
<dbReference type="RefSeq" id="WP_148948756.1">
    <property type="nucleotide sequence ID" value="NZ_VTEH01000027.1"/>
</dbReference>
<proteinExistence type="inferred from homology"/>
<dbReference type="PANTHER" id="PTHR33393">
    <property type="entry name" value="POLYGLUTAMINE SYNTHESIS ACCESSORY PROTEIN RV0574C-RELATED"/>
    <property type="match status" value="1"/>
</dbReference>
<dbReference type="PANTHER" id="PTHR33393:SF12">
    <property type="entry name" value="CAPSULE BIOSYNTHESIS PROTEIN CAPA"/>
    <property type="match status" value="1"/>
</dbReference>
<dbReference type="Gene3D" id="3.60.21.10">
    <property type="match status" value="1"/>
</dbReference>
<feature type="domain" description="Capsule synthesis protein CapA" evidence="2">
    <location>
        <begin position="60"/>
        <end position="306"/>
    </location>
</feature>
<accession>A0A5D4K641</accession>
<dbReference type="Proteomes" id="UP000323317">
    <property type="component" value="Unassembled WGS sequence"/>
</dbReference>
<dbReference type="InterPro" id="IPR019079">
    <property type="entry name" value="Capsule_synth_CapA"/>
</dbReference>
<dbReference type="EMBL" id="VTEH01000027">
    <property type="protein sequence ID" value="TYR72764.1"/>
    <property type="molecule type" value="Genomic_DNA"/>
</dbReference>
<reference evidence="3 4" key="1">
    <citation type="submission" date="2019-08" db="EMBL/GenBank/DDBJ databases">
        <title>Bacillus genomes from the desert of Cuatro Cienegas, Coahuila.</title>
        <authorList>
            <person name="Olmedo-Alvarez G."/>
        </authorList>
    </citation>
    <scope>NUCLEOTIDE SEQUENCE [LARGE SCALE GENOMIC DNA]</scope>
    <source>
        <strain evidence="3 4">CH40_1T</strain>
    </source>
</reference>
<evidence type="ECO:0000313" key="3">
    <source>
        <dbReference type="EMBL" id="TYR72764.1"/>
    </source>
</evidence>
<evidence type="ECO:0000313" key="4">
    <source>
        <dbReference type="Proteomes" id="UP000323317"/>
    </source>
</evidence>
<dbReference type="SMART" id="SM00854">
    <property type="entry name" value="PGA_cap"/>
    <property type="match status" value="1"/>
</dbReference>